<protein>
    <recommendedName>
        <fullName evidence="3">Cthe-2314-like HEPN domain-containing protein</fullName>
    </recommendedName>
</protein>
<sequence length="147" mass="16653">MIPLAVDMDRSSNLSNTLLGSRTFFVSEFTLAFDLDIKENQVKGDKILLKLKTNGHAEIHSYVNEAYNGLKEANDIRNSLAHKFSKLSSDRRGAISDDGRSYGASAGHFIDYPSQVEILDRSLEYLRDFFFSIRGSMMQIHQLELDD</sequence>
<dbReference type="Proteomes" id="UP000597338">
    <property type="component" value="Unassembled WGS sequence"/>
</dbReference>
<name>A0ABQ1MHZ9_9SPHI</name>
<evidence type="ECO:0000313" key="2">
    <source>
        <dbReference type="Proteomes" id="UP000597338"/>
    </source>
</evidence>
<proteinExistence type="predicted"/>
<dbReference type="EMBL" id="BMIK01000016">
    <property type="protein sequence ID" value="GGC40845.1"/>
    <property type="molecule type" value="Genomic_DNA"/>
</dbReference>
<comment type="caution">
    <text evidence="1">The sequence shown here is derived from an EMBL/GenBank/DDBJ whole genome shotgun (WGS) entry which is preliminary data.</text>
</comment>
<evidence type="ECO:0000313" key="1">
    <source>
        <dbReference type="EMBL" id="GGC40845.1"/>
    </source>
</evidence>
<organism evidence="1 2">
    <name type="scientific">Parapedobacter defluvii</name>
    <dbReference type="NCBI Taxonomy" id="2045106"/>
    <lineage>
        <taxon>Bacteria</taxon>
        <taxon>Pseudomonadati</taxon>
        <taxon>Bacteroidota</taxon>
        <taxon>Sphingobacteriia</taxon>
        <taxon>Sphingobacteriales</taxon>
        <taxon>Sphingobacteriaceae</taxon>
        <taxon>Parapedobacter</taxon>
    </lineage>
</organism>
<accession>A0ABQ1MHZ9</accession>
<evidence type="ECO:0008006" key="3">
    <source>
        <dbReference type="Google" id="ProtNLM"/>
    </source>
</evidence>
<reference evidence="2" key="1">
    <citation type="journal article" date="2019" name="Int. J. Syst. Evol. Microbiol.">
        <title>The Global Catalogue of Microorganisms (GCM) 10K type strain sequencing project: providing services to taxonomists for standard genome sequencing and annotation.</title>
        <authorList>
            <consortium name="The Broad Institute Genomics Platform"/>
            <consortium name="The Broad Institute Genome Sequencing Center for Infectious Disease"/>
            <person name="Wu L."/>
            <person name="Ma J."/>
        </authorList>
    </citation>
    <scope>NUCLEOTIDE SEQUENCE [LARGE SCALE GENOMIC DNA]</scope>
    <source>
        <strain evidence="2">CGMCC 1.15342</strain>
    </source>
</reference>
<keyword evidence="2" id="KW-1185">Reference proteome</keyword>
<dbReference type="RefSeq" id="WP_188752869.1">
    <property type="nucleotide sequence ID" value="NZ_BMIK01000016.1"/>
</dbReference>
<gene>
    <name evidence="1" type="ORF">GCM10011386_36090</name>
</gene>